<dbReference type="OrthoDB" id="9837193at2759"/>
<dbReference type="Proteomes" id="UP000515203">
    <property type="component" value="Unplaced"/>
</dbReference>
<dbReference type="RefSeq" id="XP_004625210.1">
    <property type="nucleotide sequence ID" value="XM_004625153.2"/>
</dbReference>
<dbReference type="InterPro" id="IPR000048">
    <property type="entry name" value="IQ_motif_EF-hand-BS"/>
</dbReference>
<name>A0A6P3ESY5_OCTDE</name>
<dbReference type="GO" id="GO:0005516">
    <property type="term" value="F:calmodulin binding"/>
    <property type="evidence" value="ECO:0007669"/>
    <property type="project" value="TreeGrafter"/>
</dbReference>
<dbReference type="PANTHER" id="PTHR21633">
    <property type="entry name" value="IQ MOTIF CONTAINING F"/>
    <property type="match status" value="1"/>
</dbReference>
<accession>A0A6P3ESY5</accession>
<evidence type="ECO:0000313" key="1">
    <source>
        <dbReference type="Proteomes" id="UP000515203"/>
    </source>
</evidence>
<dbReference type="InParanoid" id="A0A6P3ESY5"/>
<dbReference type="AlphaFoldDB" id="A0A6P3ESY5"/>
<dbReference type="InterPro" id="IPR039887">
    <property type="entry name" value="IQCF"/>
</dbReference>
<dbReference type="Pfam" id="PF00612">
    <property type="entry name" value="IQ"/>
    <property type="match status" value="2"/>
</dbReference>
<dbReference type="Gene3D" id="1.20.5.190">
    <property type="match status" value="1"/>
</dbReference>
<keyword evidence="1" id="KW-1185">Reference proteome</keyword>
<dbReference type="CTD" id="401067"/>
<evidence type="ECO:0000313" key="2">
    <source>
        <dbReference type="RefSeq" id="XP_004625210.1"/>
    </source>
</evidence>
<proteinExistence type="predicted"/>
<gene>
    <name evidence="2" type="primary">Iqcf3</name>
</gene>
<protein>
    <submittedName>
        <fullName evidence="2">IQ domain-containing protein F3</fullName>
    </submittedName>
</protein>
<dbReference type="GeneID" id="101563572"/>
<sequence>MGSQCCKCGPDIELLKIEERERQRKLLLAKRHRKRVKAAGKIQAWWRGNLVRRTLLVAALRAWMIQCWWRTILHRQHQKLHQRLLRMYVIQEQSAVKLQSWIRMQQCRQYYYQICDALCVYQPLNSSLVFQNKDTSQVQYGALFKRPEFHIEILSI</sequence>
<dbReference type="FunFam" id="1.20.5.190:FF:000014">
    <property type="entry name" value="IQ motif containing F5"/>
    <property type="match status" value="1"/>
</dbReference>
<dbReference type="PANTHER" id="PTHR21633:SF5">
    <property type="entry name" value="IQ DOMAIN-CONTAINING PROTEIN F3"/>
    <property type="match status" value="1"/>
</dbReference>
<reference evidence="2" key="1">
    <citation type="submission" date="2025-08" db="UniProtKB">
        <authorList>
            <consortium name="RefSeq"/>
        </authorList>
    </citation>
    <scope>IDENTIFICATION</scope>
</reference>
<organism evidence="1 2">
    <name type="scientific">Octodon degus</name>
    <name type="common">Degu</name>
    <name type="synonym">Sciurus degus</name>
    <dbReference type="NCBI Taxonomy" id="10160"/>
    <lineage>
        <taxon>Eukaryota</taxon>
        <taxon>Metazoa</taxon>
        <taxon>Chordata</taxon>
        <taxon>Craniata</taxon>
        <taxon>Vertebrata</taxon>
        <taxon>Euteleostomi</taxon>
        <taxon>Mammalia</taxon>
        <taxon>Eutheria</taxon>
        <taxon>Euarchontoglires</taxon>
        <taxon>Glires</taxon>
        <taxon>Rodentia</taxon>
        <taxon>Hystricomorpha</taxon>
        <taxon>Octodontidae</taxon>
        <taxon>Octodon</taxon>
    </lineage>
</organism>
<dbReference type="SMART" id="SM00015">
    <property type="entry name" value="IQ"/>
    <property type="match status" value="2"/>
</dbReference>
<dbReference type="PROSITE" id="PS50096">
    <property type="entry name" value="IQ"/>
    <property type="match status" value="1"/>
</dbReference>